<feature type="transmembrane region" description="Helical" evidence="2">
    <location>
        <begin position="78"/>
        <end position="98"/>
    </location>
</feature>
<protein>
    <submittedName>
        <fullName evidence="3">Uncharacterized protein</fullName>
    </submittedName>
</protein>
<keyword evidence="2" id="KW-0812">Transmembrane</keyword>
<dbReference type="EMBL" id="JBANRG010000004">
    <property type="protein sequence ID" value="KAK7467041.1"/>
    <property type="molecule type" value="Genomic_DNA"/>
</dbReference>
<feature type="transmembrane region" description="Helical" evidence="2">
    <location>
        <begin position="118"/>
        <end position="145"/>
    </location>
</feature>
<keyword evidence="2" id="KW-1133">Transmembrane helix</keyword>
<keyword evidence="4" id="KW-1185">Reference proteome</keyword>
<gene>
    <name evidence="3" type="ORF">VKT23_004103</name>
</gene>
<evidence type="ECO:0000256" key="1">
    <source>
        <dbReference type="SAM" id="MobiDB-lite"/>
    </source>
</evidence>
<reference evidence="3 4" key="1">
    <citation type="submission" date="2024-01" db="EMBL/GenBank/DDBJ databases">
        <title>A draft genome for the cacao thread blight pathogen Marasmiellus scandens.</title>
        <authorList>
            <person name="Baruah I.K."/>
            <person name="Leung J."/>
            <person name="Bukari Y."/>
            <person name="Amoako-Attah I."/>
            <person name="Meinhardt L.W."/>
            <person name="Bailey B.A."/>
            <person name="Cohen S.P."/>
        </authorList>
    </citation>
    <scope>NUCLEOTIDE SEQUENCE [LARGE SCALE GENOMIC DNA]</scope>
    <source>
        <strain evidence="3 4">GH-19</strain>
    </source>
</reference>
<evidence type="ECO:0000256" key="2">
    <source>
        <dbReference type="SAM" id="Phobius"/>
    </source>
</evidence>
<feature type="region of interest" description="Disordered" evidence="1">
    <location>
        <begin position="251"/>
        <end position="272"/>
    </location>
</feature>
<comment type="caution">
    <text evidence="3">The sequence shown here is derived from an EMBL/GenBank/DDBJ whole genome shotgun (WGS) entry which is preliminary data.</text>
</comment>
<evidence type="ECO:0000313" key="4">
    <source>
        <dbReference type="Proteomes" id="UP001498398"/>
    </source>
</evidence>
<dbReference type="Proteomes" id="UP001498398">
    <property type="component" value="Unassembled WGS sequence"/>
</dbReference>
<name>A0ABR1JT98_9AGAR</name>
<accession>A0ABR1JT98</accession>
<sequence>MTIPYPPLFLKLRNVAFSIISGLATLWIVLLCCYVFTQWGGMDHLEKPFVFIMILNYTLTVIMLLVLIILPFRPWLDGARMFLLLITHIGLAILYVCWNSRFSCPNQTPDQQGTCRLLNIYILLASWVIPLCLVAYSAGLAFMVYRHPRANLGNGDQTDIEKIYDRGSILPVMSVRHPSSLKLTDGYASPSLTEFTTPRSSQQPFPPVVKKHHSSPNLFHLPTSSQQLTQSSHDHRVGATTTRHFSLFVEPKADSTSRKSARLSKPLPTWML</sequence>
<evidence type="ECO:0000313" key="3">
    <source>
        <dbReference type="EMBL" id="KAK7467041.1"/>
    </source>
</evidence>
<feature type="transmembrane region" description="Helical" evidence="2">
    <location>
        <begin position="49"/>
        <end position="72"/>
    </location>
</feature>
<organism evidence="3 4">
    <name type="scientific">Marasmiellus scandens</name>
    <dbReference type="NCBI Taxonomy" id="2682957"/>
    <lineage>
        <taxon>Eukaryota</taxon>
        <taxon>Fungi</taxon>
        <taxon>Dikarya</taxon>
        <taxon>Basidiomycota</taxon>
        <taxon>Agaricomycotina</taxon>
        <taxon>Agaricomycetes</taxon>
        <taxon>Agaricomycetidae</taxon>
        <taxon>Agaricales</taxon>
        <taxon>Marasmiineae</taxon>
        <taxon>Omphalotaceae</taxon>
        <taxon>Marasmiellus</taxon>
    </lineage>
</organism>
<keyword evidence="2" id="KW-0472">Membrane</keyword>
<proteinExistence type="predicted"/>
<feature type="transmembrane region" description="Helical" evidence="2">
    <location>
        <begin position="15"/>
        <end position="37"/>
    </location>
</feature>